<protein>
    <submittedName>
        <fullName evidence="1">Uncharacterized protein</fullName>
    </submittedName>
</protein>
<sequence>MEVKIGDDVVKPIVEAKIQAAIIEVLGNEKGLIERVVGSIINRKVKEREYSSNTIPWIEHVCRDVIRDATEQAIQEWAKSNQGVLVEEFKRQFGQKKTHTAMVKAMLDGMIEASASRFRFKVEFPSE</sequence>
<proteinExistence type="predicted"/>
<dbReference type="RefSeq" id="WP_145257884.1">
    <property type="nucleotide sequence ID" value="NZ_CP036279.1"/>
</dbReference>
<dbReference type="AlphaFoldDB" id="A0A518B2V3"/>
<reference evidence="1 2" key="1">
    <citation type="submission" date="2019-02" db="EMBL/GenBank/DDBJ databases">
        <title>Deep-cultivation of Planctomycetes and their phenomic and genomic characterization uncovers novel biology.</title>
        <authorList>
            <person name="Wiegand S."/>
            <person name="Jogler M."/>
            <person name="Boedeker C."/>
            <person name="Pinto D."/>
            <person name="Vollmers J."/>
            <person name="Rivas-Marin E."/>
            <person name="Kohn T."/>
            <person name="Peeters S.H."/>
            <person name="Heuer A."/>
            <person name="Rast P."/>
            <person name="Oberbeckmann S."/>
            <person name="Bunk B."/>
            <person name="Jeske O."/>
            <person name="Meyerdierks A."/>
            <person name="Storesund J.E."/>
            <person name="Kallscheuer N."/>
            <person name="Luecker S."/>
            <person name="Lage O.M."/>
            <person name="Pohl T."/>
            <person name="Merkel B.J."/>
            <person name="Hornburger P."/>
            <person name="Mueller R.-W."/>
            <person name="Bruemmer F."/>
            <person name="Labrenz M."/>
            <person name="Spormann A.M."/>
            <person name="Op den Camp H."/>
            <person name="Overmann J."/>
            <person name="Amann R."/>
            <person name="Jetten M.S.M."/>
            <person name="Mascher T."/>
            <person name="Medema M.H."/>
            <person name="Devos D.P."/>
            <person name="Kaster A.-K."/>
            <person name="Ovreas L."/>
            <person name="Rohde M."/>
            <person name="Galperin M.Y."/>
            <person name="Jogler C."/>
        </authorList>
    </citation>
    <scope>NUCLEOTIDE SEQUENCE [LARGE SCALE GENOMIC DNA]</scope>
    <source>
        <strain evidence="1 2">Pan216</strain>
    </source>
</reference>
<keyword evidence="2" id="KW-1185">Reference proteome</keyword>
<name>A0A518B2V3_9BACT</name>
<evidence type="ECO:0000313" key="2">
    <source>
        <dbReference type="Proteomes" id="UP000317093"/>
    </source>
</evidence>
<dbReference type="KEGG" id="knv:Pan216_21260"/>
<accession>A0A518B2V3</accession>
<gene>
    <name evidence="1" type="ORF">Pan216_21260</name>
</gene>
<dbReference type="EMBL" id="CP036279">
    <property type="protein sequence ID" value="QDU61272.1"/>
    <property type="molecule type" value="Genomic_DNA"/>
</dbReference>
<dbReference type="Proteomes" id="UP000317093">
    <property type="component" value="Chromosome"/>
</dbReference>
<organism evidence="1 2">
    <name type="scientific">Kolteria novifilia</name>
    <dbReference type="NCBI Taxonomy" id="2527975"/>
    <lineage>
        <taxon>Bacteria</taxon>
        <taxon>Pseudomonadati</taxon>
        <taxon>Planctomycetota</taxon>
        <taxon>Planctomycetia</taxon>
        <taxon>Kolteriales</taxon>
        <taxon>Kolteriaceae</taxon>
        <taxon>Kolteria</taxon>
    </lineage>
</organism>
<evidence type="ECO:0000313" key="1">
    <source>
        <dbReference type="EMBL" id="QDU61272.1"/>
    </source>
</evidence>